<dbReference type="AlphaFoldDB" id="F0ZT93"/>
<feature type="domain" description="PPIase FKBP-type" evidence="7">
    <location>
        <begin position="45"/>
        <end position="131"/>
    </location>
</feature>
<dbReference type="STRING" id="5786.F0ZT93"/>
<dbReference type="SUPFAM" id="SSF54534">
    <property type="entry name" value="FKBP-like"/>
    <property type="match status" value="1"/>
</dbReference>
<reference evidence="9" key="1">
    <citation type="journal article" date="2011" name="Genome Biol.">
        <title>Comparative genomics of the social amoebae Dictyostelium discoideum and Dictyostelium purpureum.</title>
        <authorList>
            <consortium name="US DOE Joint Genome Institute (JGI-PGF)"/>
            <person name="Sucgang R."/>
            <person name="Kuo A."/>
            <person name="Tian X."/>
            <person name="Salerno W."/>
            <person name="Parikh A."/>
            <person name="Feasley C.L."/>
            <person name="Dalin E."/>
            <person name="Tu H."/>
            <person name="Huang E."/>
            <person name="Barry K."/>
            <person name="Lindquist E."/>
            <person name="Shapiro H."/>
            <person name="Bruce D."/>
            <person name="Schmutz J."/>
            <person name="Salamov A."/>
            <person name="Fey P."/>
            <person name="Gaudet P."/>
            <person name="Anjard C."/>
            <person name="Babu M.M."/>
            <person name="Basu S."/>
            <person name="Bushmanova Y."/>
            <person name="van der Wel H."/>
            <person name="Katoh-Kurasawa M."/>
            <person name="Dinh C."/>
            <person name="Coutinho P.M."/>
            <person name="Saito T."/>
            <person name="Elias M."/>
            <person name="Schaap P."/>
            <person name="Kay R.R."/>
            <person name="Henrissat B."/>
            <person name="Eichinger L."/>
            <person name="Rivero F."/>
            <person name="Putnam N.H."/>
            <person name="West C.M."/>
            <person name="Loomis W.F."/>
            <person name="Chisholm R.L."/>
            <person name="Shaulsky G."/>
            <person name="Strassmann J.E."/>
            <person name="Queller D.C."/>
            <person name="Kuspa A."/>
            <person name="Grigoriev I.V."/>
        </authorList>
    </citation>
    <scope>NUCLEOTIDE SEQUENCE [LARGE SCALE GENOMIC DNA]</scope>
    <source>
        <strain evidence="9">QSDP1</strain>
    </source>
</reference>
<evidence type="ECO:0000256" key="6">
    <source>
        <dbReference type="SAM" id="SignalP"/>
    </source>
</evidence>
<organism evidence="8 9">
    <name type="scientific">Dictyostelium purpureum</name>
    <name type="common">Slime mold</name>
    <dbReference type="NCBI Taxonomy" id="5786"/>
    <lineage>
        <taxon>Eukaryota</taxon>
        <taxon>Amoebozoa</taxon>
        <taxon>Evosea</taxon>
        <taxon>Eumycetozoa</taxon>
        <taxon>Dictyostelia</taxon>
        <taxon>Dictyosteliales</taxon>
        <taxon>Dictyosteliaceae</taxon>
        <taxon>Dictyostelium</taxon>
    </lineage>
</organism>
<keyword evidence="9" id="KW-1185">Reference proteome</keyword>
<dbReference type="Pfam" id="PF00254">
    <property type="entry name" value="FKBP_C"/>
    <property type="match status" value="1"/>
</dbReference>
<dbReference type="PANTHER" id="PTHR45779:SF7">
    <property type="entry name" value="PEPTIDYLPROLYL ISOMERASE"/>
    <property type="match status" value="1"/>
</dbReference>
<keyword evidence="3 5" id="KW-0697">Rotamase</keyword>
<evidence type="ECO:0000256" key="3">
    <source>
        <dbReference type="ARBA" id="ARBA00023110"/>
    </source>
</evidence>
<dbReference type="GeneID" id="10508177"/>
<evidence type="ECO:0000256" key="1">
    <source>
        <dbReference type="ARBA" id="ARBA00000971"/>
    </source>
</evidence>
<dbReference type="OMA" id="SIKRGFP"/>
<dbReference type="InParanoid" id="F0ZT93"/>
<dbReference type="KEGG" id="dpp:DICPUDRAFT_37686"/>
<feature type="signal peptide" evidence="6">
    <location>
        <begin position="1"/>
        <end position="21"/>
    </location>
</feature>
<name>F0ZT93_DICPU</name>
<dbReference type="Gene3D" id="3.10.50.40">
    <property type="match status" value="1"/>
</dbReference>
<comment type="catalytic activity">
    <reaction evidence="1 5">
        <text>[protein]-peptidylproline (omega=180) = [protein]-peptidylproline (omega=0)</text>
        <dbReference type="Rhea" id="RHEA:16237"/>
        <dbReference type="Rhea" id="RHEA-COMP:10747"/>
        <dbReference type="Rhea" id="RHEA-COMP:10748"/>
        <dbReference type="ChEBI" id="CHEBI:83833"/>
        <dbReference type="ChEBI" id="CHEBI:83834"/>
        <dbReference type="EC" id="5.2.1.8"/>
    </reaction>
</comment>
<dbReference type="FunFam" id="3.10.50.40:FF:000006">
    <property type="entry name" value="Peptidyl-prolyl cis-trans isomerase"/>
    <property type="match status" value="1"/>
</dbReference>
<dbReference type="EC" id="5.2.1.8" evidence="2 5"/>
<dbReference type="eggNOG" id="KOG0549">
    <property type="taxonomic scope" value="Eukaryota"/>
</dbReference>
<dbReference type="Proteomes" id="UP000001064">
    <property type="component" value="Unassembled WGS sequence"/>
</dbReference>
<dbReference type="OrthoDB" id="1902587at2759"/>
<dbReference type="RefSeq" id="XP_003290629.1">
    <property type="nucleotide sequence ID" value="XM_003290581.1"/>
</dbReference>
<evidence type="ECO:0000313" key="8">
    <source>
        <dbReference type="EMBL" id="EGC32844.1"/>
    </source>
</evidence>
<protein>
    <recommendedName>
        <fullName evidence="2 5">peptidylprolyl isomerase</fullName>
        <ecNumber evidence="2 5">5.2.1.8</ecNumber>
    </recommendedName>
</protein>
<dbReference type="InterPro" id="IPR044609">
    <property type="entry name" value="FKBP2/11"/>
</dbReference>
<proteinExistence type="predicted"/>
<evidence type="ECO:0000313" key="9">
    <source>
        <dbReference type="Proteomes" id="UP000001064"/>
    </source>
</evidence>
<dbReference type="PANTHER" id="PTHR45779">
    <property type="entry name" value="PEPTIDYLPROLYL ISOMERASE"/>
    <property type="match status" value="1"/>
</dbReference>
<keyword evidence="6" id="KW-0732">Signal</keyword>
<sequence>MKFFIVFLILILILHISLSSATKPESVKIVDTFKPDVCKIKTKVGQKVTVHYTGKLINGYKFDSSVGGKPFTFTLGQNKVIKGWEIGILDMCVHQKRVLRIPPSLGYGDRDLGDIPPNSYLIFEVELIKIN</sequence>
<evidence type="ECO:0000256" key="2">
    <source>
        <dbReference type="ARBA" id="ARBA00013194"/>
    </source>
</evidence>
<dbReference type="InterPro" id="IPR046357">
    <property type="entry name" value="PPIase_dom_sf"/>
</dbReference>
<dbReference type="PROSITE" id="PS50059">
    <property type="entry name" value="FKBP_PPIASE"/>
    <property type="match status" value="1"/>
</dbReference>
<dbReference type="EMBL" id="GL871171">
    <property type="protein sequence ID" value="EGC32844.1"/>
    <property type="molecule type" value="Genomic_DNA"/>
</dbReference>
<evidence type="ECO:0000259" key="7">
    <source>
        <dbReference type="PROSITE" id="PS50059"/>
    </source>
</evidence>
<keyword evidence="4 5" id="KW-0413">Isomerase</keyword>
<dbReference type="GO" id="GO:0003755">
    <property type="term" value="F:peptidyl-prolyl cis-trans isomerase activity"/>
    <property type="evidence" value="ECO:0000318"/>
    <property type="project" value="GO_Central"/>
</dbReference>
<dbReference type="VEuPathDB" id="AmoebaDB:DICPUDRAFT_37686"/>
<dbReference type="InterPro" id="IPR001179">
    <property type="entry name" value="PPIase_FKBP_dom"/>
</dbReference>
<feature type="chain" id="PRO_5003265384" description="peptidylprolyl isomerase" evidence="6">
    <location>
        <begin position="22"/>
        <end position="131"/>
    </location>
</feature>
<dbReference type="GO" id="GO:0005783">
    <property type="term" value="C:endoplasmic reticulum"/>
    <property type="evidence" value="ECO:0000318"/>
    <property type="project" value="GO_Central"/>
</dbReference>
<evidence type="ECO:0000256" key="5">
    <source>
        <dbReference type="PROSITE-ProRule" id="PRU00277"/>
    </source>
</evidence>
<accession>F0ZT93</accession>
<evidence type="ECO:0000256" key="4">
    <source>
        <dbReference type="ARBA" id="ARBA00023235"/>
    </source>
</evidence>
<gene>
    <name evidence="8" type="ORF">DICPUDRAFT_37686</name>
</gene>